<protein>
    <recommendedName>
        <fullName evidence="2">F-box domain-containing protein</fullName>
    </recommendedName>
</protein>
<name>A0A9P3C1B0_ASPVI</name>
<accession>A0A9P3C1B0</accession>
<evidence type="ECO:0000313" key="3">
    <source>
        <dbReference type="EMBL" id="GIK04398.1"/>
    </source>
</evidence>
<feature type="domain" description="F-box" evidence="2">
    <location>
        <begin position="263"/>
        <end position="311"/>
    </location>
</feature>
<comment type="caution">
    <text evidence="3">The sequence shown here is derived from an EMBL/GenBank/DDBJ whole genome shotgun (WGS) entry which is preliminary data.</text>
</comment>
<evidence type="ECO:0000259" key="2">
    <source>
        <dbReference type="PROSITE" id="PS50181"/>
    </source>
</evidence>
<dbReference type="OrthoDB" id="5273847at2759"/>
<dbReference type="RefSeq" id="XP_043127584.1">
    <property type="nucleotide sequence ID" value="XM_043271649.1"/>
</dbReference>
<dbReference type="PROSITE" id="PS50181">
    <property type="entry name" value="FBOX"/>
    <property type="match status" value="1"/>
</dbReference>
<feature type="compositionally biased region" description="Acidic residues" evidence="1">
    <location>
        <begin position="50"/>
        <end position="61"/>
    </location>
</feature>
<dbReference type="GeneID" id="66936463"/>
<gene>
    <name evidence="3" type="ORF">Aspvir_008481</name>
</gene>
<dbReference type="SUPFAM" id="SSF81383">
    <property type="entry name" value="F-box domain"/>
    <property type="match status" value="1"/>
</dbReference>
<proteinExistence type="predicted"/>
<reference evidence="3 4" key="1">
    <citation type="submission" date="2021-02" db="EMBL/GenBank/DDBJ databases">
        <title>Pan-genome distribution and transcriptional activeness of fungal secondary metabolism genes in Aspergillus section Fumigati.</title>
        <authorList>
            <person name="Takahashi H."/>
            <person name="Umemura M."/>
            <person name="Ninomiya A."/>
            <person name="Kusuya Y."/>
            <person name="Urayama S."/>
            <person name="Shimizu M."/>
            <person name="Watanabe A."/>
            <person name="Kamei K."/>
            <person name="Yaguchi T."/>
            <person name="Hagiwara D."/>
        </authorList>
    </citation>
    <scope>NUCLEOTIDE SEQUENCE [LARGE SCALE GENOMIC DNA]</scope>
    <source>
        <strain evidence="3 4">IFM 47045</strain>
    </source>
</reference>
<dbReference type="EMBL" id="BOPL01000006">
    <property type="protein sequence ID" value="GIK04398.1"/>
    <property type="molecule type" value="Genomic_DNA"/>
</dbReference>
<dbReference type="AlphaFoldDB" id="A0A9P3C1B0"/>
<keyword evidence="4" id="KW-1185">Reference proteome</keyword>
<dbReference type="Proteomes" id="UP000710440">
    <property type="component" value="Unassembled WGS sequence"/>
</dbReference>
<dbReference type="InterPro" id="IPR001810">
    <property type="entry name" value="F-box_dom"/>
</dbReference>
<dbReference type="InterPro" id="IPR036047">
    <property type="entry name" value="F-box-like_dom_sf"/>
</dbReference>
<sequence length="418" mass="47054">MGKITFYCNICGGPLDCYDLRKASTACEGEDLSLCYDDECDCEAQTRPEAEDEEDGEDDENSTAQCEHDSYCASLRGYNGDLVPEKDILWLEKVRMLRPRDAQSDKHNQMQDDDAYYITDIGSYDPWYGLTVPGENTGSSDGRLWANIDGFFLHDTCWQMLQLVHQTVGSSSRPLGPRRVYLTMQARLGHDTEKSIDWEDSRIYGGTEDFQSQEWEAEPGYEWLVADPLKPVDASELISASKTSNPGSTNAIVNVGALELPGVDPFSSLPWDVRYRILQMLPSPSVINLVIASPAFRGAARDLPDHFWRLRLGYDCPWIDGDSLRQNLAQAGAQVNYKELIRLTKKAAARPEDGMNEEQDSWLNLRNRHRIWTCCEVILEKLEKEATPWVQSQSKCKSGEHAANLNQGIGFTSTSLVE</sequence>
<organism evidence="3 4">
    <name type="scientific">Aspergillus viridinutans</name>
    <dbReference type="NCBI Taxonomy" id="75553"/>
    <lineage>
        <taxon>Eukaryota</taxon>
        <taxon>Fungi</taxon>
        <taxon>Dikarya</taxon>
        <taxon>Ascomycota</taxon>
        <taxon>Pezizomycotina</taxon>
        <taxon>Eurotiomycetes</taxon>
        <taxon>Eurotiomycetidae</taxon>
        <taxon>Eurotiales</taxon>
        <taxon>Aspergillaceae</taxon>
        <taxon>Aspergillus</taxon>
        <taxon>Aspergillus subgen. Fumigati</taxon>
    </lineage>
</organism>
<evidence type="ECO:0000313" key="4">
    <source>
        <dbReference type="Proteomes" id="UP000710440"/>
    </source>
</evidence>
<evidence type="ECO:0000256" key="1">
    <source>
        <dbReference type="SAM" id="MobiDB-lite"/>
    </source>
</evidence>
<feature type="region of interest" description="Disordered" evidence="1">
    <location>
        <begin position="46"/>
        <end position="65"/>
    </location>
</feature>